<keyword evidence="1" id="KW-1133">Transmembrane helix</keyword>
<dbReference type="EMBL" id="CP115450">
    <property type="protein sequence ID" value="WBP85356.1"/>
    <property type="molecule type" value="Genomic_DNA"/>
</dbReference>
<gene>
    <name evidence="2" type="ORF">O1G21_05440</name>
</gene>
<feature type="transmembrane region" description="Helical" evidence="1">
    <location>
        <begin position="165"/>
        <end position="185"/>
    </location>
</feature>
<dbReference type="Proteomes" id="UP001212821">
    <property type="component" value="Chromosome"/>
</dbReference>
<sequence>MSTATLPTPVRRHRFGDLLAAEWLKFWSLRSIPWVLGLATLLAIAANLKSAQYTHDHYVPGDGDPAVMAQIALDDSFDIVSADTLMLVGGGLGAIVIAGEYATGLIRTTLAAVPDRRAVLLAKAAVLTAVLLGFGTVTAGGSFGLTQAVLADRGIGQSITDPSALRYVAAAALFAPVCGLVGLCLGTLIRHSAGAVVGTVVVLFFLPSLVTERYRWTADLLHALPFPAWQRLARITLAGMRPTDYPATVAGAWTTYAAWALASVVIATVVIQRRDH</sequence>
<organism evidence="2 3">
    <name type="scientific">Kitasatospora cathayae</name>
    <dbReference type="NCBI Taxonomy" id="3004092"/>
    <lineage>
        <taxon>Bacteria</taxon>
        <taxon>Bacillati</taxon>
        <taxon>Actinomycetota</taxon>
        <taxon>Actinomycetes</taxon>
        <taxon>Kitasatosporales</taxon>
        <taxon>Streptomycetaceae</taxon>
        <taxon>Kitasatospora</taxon>
    </lineage>
</organism>
<keyword evidence="3" id="KW-1185">Reference proteome</keyword>
<feature type="transmembrane region" description="Helical" evidence="1">
    <location>
        <begin position="192"/>
        <end position="210"/>
    </location>
</feature>
<accession>A0ABY7PZH6</accession>
<reference evidence="3" key="1">
    <citation type="submission" date="2022-12" db="EMBL/GenBank/DDBJ databases">
        <authorList>
            <person name="Mo P."/>
        </authorList>
    </citation>
    <scope>NUCLEOTIDE SEQUENCE [LARGE SCALE GENOMIC DNA]</scope>
    <source>
        <strain evidence="3">HUAS 3-15</strain>
    </source>
</reference>
<feature type="transmembrane region" description="Helical" evidence="1">
    <location>
        <begin position="31"/>
        <end position="48"/>
    </location>
</feature>
<evidence type="ECO:0000313" key="3">
    <source>
        <dbReference type="Proteomes" id="UP001212821"/>
    </source>
</evidence>
<feature type="transmembrane region" description="Helical" evidence="1">
    <location>
        <begin position="124"/>
        <end position="145"/>
    </location>
</feature>
<protein>
    <submittedName>
        <fullName evidence="2">ABC transporter permease</fullName>
    </submittedName>
</protein>
<evidence type="ECO:0000256" key="1">
    <source>
        <dbReference type="SAM" id="Phobius"/>
    </source>
</evidence>
<name>A0ABY7PZH6_9ACTN</name>
<keyword evidence="1" id="KW-0472">Membrane</keyword>
<proteinExistence type="predicted"/>
<evidence type="ECO:0000313" key="2">
    <source>
        <dbReference type="EMBL" id="WBP85356.1"/>
    </source>
</evidence>
<dbReference type="RefSeq" id="WP_270141262.1">
    <property type="nucleotide sequence ID" value="NZ_CP115450.1"/>
</dbReference>
<feature type="transmembrane region" description="Helical" evidence="1">
    <location>
        <begin position="250"/>
        <end position="271"/>
    </location>
</feature>
<keyword evidence="1" id="KW-0812">Transmembrane</keyword>